<organism evidence="3 4">
    <name type="scientific">Bemisia tabaci</name>
    <name type="common">Sweetpotato whitefly</name>
    <name type="synonym">Aleurodes tabaci</name>
    <dbReference type="NCBI Taxonomy" id="7038"/>
    <lineage>
        <taxon>Eukaryota</taxon>
        <taxon>Metazoa</taxon>
        <taxon>Ecdysozoa</taxon>
        <taxon>Arthropoda</taxon>
        <taxon>Hexapoda</taxon>
        <taxon>Insecta</taxon>
        <taxon>Pterygota</taxon>
        <taxon>Neoptera</taxon>
        <taxon>Paraneoptera</taxon>
        <taxon>Hemiptera</taxon>
        <taxon>Sternorrhyncha</taxon>
        <taxon>Aleyrodoidea</taxon>
        <taxon>Aleyrodidae</taxon>
        <taxon>Aleyrodinae</taxon>
        <taxon>Bemisia</taxon>
    </lineage>
</organism>
<dbReference type="InterPro" id="IPR018631">
    <property type="entry name" value="AAA-ATPase-like_dom"/>
</dbReference>
<keyword evidence="4" id="KW-1185">Reference proteome</keyword>
<accession>A0A9P0A8Y3</accession>
<feature type="chain" id="PRO_5040345169" description="AAA-ATPase-like domain-containing protein" evidence="1">
    <location>
        <begin position="21"/>
        <end position="459"/>
    </location>
</feature>
<evidence type="ECO:0000259" key="2">
    <source>
        <dbReference type="Pfam" id="PF09820"/>
    </source>
</evidence>
<dbReference type="PANTHER" id="PTHR34825:SF1">
    <property type="entry name" value="AAA-ATPASE-LIKE DOMAIN-CONTAINING PROTEIN"/>
    <property type="match status" value="1"/>
</dbReference>
<dbReference type="AlphaFoldDB" id="A0A9P0A8Y3"/>
<reference evidence="3" key="1">
    <citation type="submission" date="2021-12" db="EMBL/GenBank/DDBJ databases">
        <authorList>
            <person name="King R."/>
        </authorList>
    </citation>
    <scope>NUCLEOTIDE SEQUENCE</scope>
</reference>
<dbReference type="Pfam" id="PF09820">
    <property type="entry name" value="AAA-ATPase_like"/>
    <property type="match status" value="1"/>
</dbReference>
<gene>
    <name evidence="3" type="ORF">BEMITA_LOCUS7999</name>
</gene>
<evidence type="ECO:0000313" key="3">
    <source>
        <dbReference type="EMBL" id="CAH0389138.1"/>
    </source>
</evidence>
<protein>
    <recommendedName>
        <fullName evidence="2">AAA-ATPase-like domain-containing protein</fullName>
    </recommendedName>
</protein>
<dbReference type="EMBL" id="OU963865">
    <property type="protein sequence ID" value="CAH0389138.1"/>
    <property type="molecule type" value="Genomic_DNA"/>
</dbReference>
<dbReference type="PANTHER" id="PTHR34825">
    <property type="entry name" value="CONSERVED PROTEIN, WITH A WEAK D-GALACTARATE DEHYDRATASE/ALTRONATE HYDROLASE DOMAIN"/>
    <property type="match status" value="1"/>
</dbReference>
<keyword evidence="1" id="KW-0732">Signal</keyword>
<feature type="signal peptide" evidence="1">
    <location>
        <begin position="1"/>
        <end position="20"/>
    </location>
</feature>
<proteinExistence type="predicted"/>
<feature type="domain" description="AAA-ATPase-like" evidence="2">
    <location>
        <begin position="37"/>
        <end position="265"/>
    </location>
</feature>
<sequence length="459" mass="51949">MEFSVGTSLVIFTIFVCKRAITCMDDALFRDAVNSSDYVDKTNFIKYFHALDGPAYVTAPRWFGKTLAISTLRAFYDINANTGGNSSKTLSPNYKAFSTLAGRPKLNESVFEDRSFFNSHFASRPVLSLSFNQLCVSSKEDIFASLEAMIRVVYLEHEYVVNSKKLTAHDHKMFKLFSDTTRNKTESDLLNAGQTLTGILFRYFSKQCLVLVDDFDAPALQFLTIRSEAGKHLDVAVFDVLDKFTGALLKNNFAVFKALLAGRTGLARQYLTEAGNVHYLSFAQQSEVARFFAFNEEEVKQVCAKDLKETSLWNGGFRAKDIGNENDTLFNPSSVISRRYSYNFEMFSWWATELIHKVKIKLAMSRSSGIWKLVEDAHARDGAVVGATAMYDIVALRELLSEEDGETLSDKKRDIFAYYFWDLGIFTFLKSVGTAVKLTVPNLEVQKHLNEIFARNRHI</sequence>
<dbReference type="Proteomes" id="UP001152759">
    <property type="component" value="Chromosome 4"/>
</dbReference>
<evidence type="ECO:0000256" key="1">
    <source>
        <dbReference type="SAM" id="SignalP"/>
    </source>
</evidence>
<evidence type="ECO:0000313" key="4">
    <source>
        <dbReference type="Proteomes" id="UP001152759"/>
    </source>
</evidence>
<name>A0A9P0A8Y3_BEMTA</name>